<keyword evidence="3" id="KW-1185">Reference proteome</keyword>
<name>A0A5J9VZW7_9POAL</name>
<dbReference type="Gramene" id="TVU41205">
    <property type="protein sequence ID" value="TVU41205"/>
    <property type="gene ID" value="EJB05_14704"/>
</dbReference>
<dbReference type="Proteomes" id="UP000324897">
    <property type="component" value="Chromosome 4"/>
</dbReference>
<keyword evidence="1" id="KW-0812">Transmembrane</keyword>
<organism evidence="2 3">
    <name type="scientific">Eragrostis curvula</name>
    <name type="common">weeping love grass</name>
    <dbReference type="NCBI Taxonomy" id="38414"/>
    <lineage>
        <taxon>Eukaryota</taxon>
        <taxon>Viridiplantae</taxon>
        <taxon>Streptophyta</taxon>
        <taxon>Embryophyta</taxon>
        <taxon>Tracheophyta</taxon>
        <taxon>Spermatophyta</taxon>
        <taxon>Magnoliopsida</taxon>
        <taxon>Liliopsida</taxon>
        <taxon>Poales</taxon>
        <taxon>Poaceae</taxon>
        <taxon>PACMAD clade</taxon>
        <taxon>Chloridoideae</taxon>
        <taxon>Eragrostideae</taxon>
        <taxon>Eragrostidinae</taxon>
        <taxon>Eragrostis</taxon>
    </lineage>
</organism>
<sequence length="121" mass="14035">MHKLFPHVISIILTSSFVAVTCMVNWWYSHIKTLELSQKFSLGRHQEWTSYGIGYSCFHKSVRCCSAATMLTCYRSSCKSSCTVPRLTTVPELRFSTYVQQPSRVVAIWRIWWSATEDAWT</sequence>
<feature type="transmembrane region" description="Helical" evidence="1">
    <location>
        <begin position="6"/>
        <end position="28"/>
    </location>
</feature>
<evidence type="ECO:0000313" key="3">
    <source>
        <dbReference type="Proteomes" id="UP000324897"/>
    </source>
</evidence>
<proteinExistence type="predicted"/>
<keyword evidence="1" id="KW-1133">Transmembrane helix</keyword>
<gene>
    <name evidence="2" type="ORF">EJB05_14704</name>
</gene>
<reference evidence="2 3" key="1">
    <citation type="journal article" date="2019" name="Sci. Rep.">
        <title>A high-quality genome of Eragrostis curvula grass provides insights into Poaceae evolution and supports new strategies to enhance forage quality.</title>
        <authorList>
            <person name="Carballo J."/>
            <person name="Santos B.A.C.M."/>
            <person name="Zappacosta D."/>
            <person name="Garbus I."/>
            <person name="Selva J.P."/>
            <person name="Gallo C.A."/>
            <person name="Diaz A."/>
            <person name="Albertini E."/>
            <person name="Caccamo M."/>
            <person name="Echenique V."/>
        </authorList>
    </citation>
    <scope>NUCLEOTIDE SEQUENCE [LARGE SCALE GENOMIC DNA]</scope>
    <source>
        <strain evidence="3">cv. Victoria</strain>
        <tissue evidence="2">Leaf</tissue>
    </source>
</reference>
<dbReference type="AlphaFoldDB" id="A0A5J9VZW7"/>
<keyword evidence="1" id="KW-0472">Membrane</keyword>
<dbReference type="EMBL" id="RWGY01000007">
    <property type="protein sequence ID" value="TVU41205.1"/>
    <property type="molecule type" value="Genomic_DNA"/>
</dbReference>
<comment type="caution">
    <text evidence="2">The sequence shown here is derived from an EMBL/GenBank/DDBJ whole genome shotgun (WGS) entry which is preliminary data.</text>
</comment>
<evidence type="ECO:0000313" key="2">
    <source>
        <dbReference type="EMBL" id="TVU41205.1"/>
    </source>
</evidence>
<protein>
    <submittedName>
        <fullName evidence="2">Uncharacterized protein</fullName>
    </submittedName>
</protein>
<accession>A0A5J9VZW7</accession>
<evidence type="ECO:0000256" key="1">
    <source>
        <dbReference type="SAM" id="Phobius"/>
    </source>
</evidence>